<dbReference type="AlphaFoldDB" id="A0A1B8YCT4"/>
<evidence type="ECO:0000313" key="4">
    <source>
        <dbReference type="Proteomes" id="UP000092665"/>
    </source>
</evidence>
<reference evidence="4" key="1">
    <citation type="submission" date="2015-11" db="EMBL/GenBank/DDBJ databases">
        <authorList>
            <person name="Tobias N.J."/>
            <person name="Mishra B."/>
            <person name="Gupta D.K."/>
            <person name="Thines M."/>
            <person name="Stinear T.P."/>
            <person name="Bode H.B."/>
        </authorList>
    </citation>
    <scope>NUCLEOTIDE SEQUENCE [LARGE SCALE GENOMIC DNA]</scope>
    <source>
        <strain evidence="4">PB45.5</strain>
    </source>
</reference>
<dbReference type="PANTHER" id="PTHR33393">
    <property type="entry name" value="POLYGLUTAMINE SYNTHESIS ACCESSORY PROTEIN RV0574C-RELATED"/>
    <property type="match status" value="1"/>
</dbReference>
<accession>A0A1B8YCT4</accession>
<dbReference type="EMBL" id="LOIC01000088">
    <property type="protein sequence ID" value="OCA52877.1"/>
    <property type="molecule type" value="Genomic_DNA"/>
</dbReference>
<dbReference type="Gene3D" id="3.60.21.10">
    <property type="match status" value="1"/>
</dbReference>
<dbReference type="InterPro" id="IPR052169">
    <property type="entry name" value="CW_Biosynth-Accessory"/>
</dbReference>
<protein>
    <submittedName>
        <fullName evidence="3">Capsule biosynthesis protein CapA</fullName>
    </submittedName>
</protein>
<dbReference type="InterPro" id="IPR029052">
    <property type="entry name" value="Metallo-depent_PP-like"/>
</dbReference>
<evidence type="ECO:0000256" key="1">
    <source>
        <dbReference type="ARBA" id="ARBA00005662"/>
    </source>
</evidence>
<organism evidence="3 4">
    <name type="scientific">Photorhabdus namnaonensis</name>
    <dbReference type="NCBI Taxonomy" id="1851568"/>
    <lineage>
        <taxon>Bacteria</taxon>
        <taxon>Pseudomonadati</taxon>
        <taxon>Pseudomonadota</taxon>
        <taxon>Gammaproteobacteria</taxon>
        <taxon>Enterobacterales</taxon>
        <taxon>Morganellaceae</taxon>
        <taxon>Photorhabdus</taxon>
    </lineage>
</organism>
<proteinExistence type="inferred from homology"/>
<keyword evidence="4" id="KW-1185">Reference proteome</keyword>
<dbReference type="Proteomes" id="UP000092665">
    <property type="component" value="Unassembled WGS sequence"/>
</dbReference>
<evidence type="ECO:0000313" key="3">
    <source>
        <dbReference type="EMBL" id="OCA52877.1"/>
    </source>
</evidence>
<dbReference type="PANTHER" id="PTHR33393:SF11">
    <property type="entry name" value="POLYGLUTAMINE SYNTHESIS ACCESSORY PROTEIN RV0574C-RELATED"/>
    <property type="match status" value="1"/>
</dbReference>
<sequence>MSSITIASFGDVLINREDPASAFSHMTSLVENADIVIGNYKGVLTDKPEPIPGRRGMTISSVKNAKGVALFDVLSLANNHVMDSGLQGLTDTLKALHSVGVRTTGAGLTFQQAWKPALIECRGIRVAVFGVTGIYYAGTEAGSFQGGVAALRSRDYYSPPFSGAVVPGALPDIMTVINEDDWSHFSCLVSNIRSQADFIIAAMHWGDHTRKDIITRYEKEISKRLSQCGVNLVIGHHHHSLRGVEWRKNMLTCFGLGNLIFDQPRSCSINEWSKTGFQLPDHARYTAAILTRCSPNEILSAHLLPLYIEADTPVPVSHGSDEWHAFLRIMRRCARQDMAVNHLIDNGTRWGDFTVLDIIKPISDVM</sequence>
<evidence type="ECO:0000259" key="2">
    <source>
        <dbReference type="SMART" id="SM00854"/>
    </source>
</evidence>
<name>A0A1B8YCT4_9GAMM</name>
<dbReference type="SUPFAM" id="SSF56300">
    <property type="entry name" value="Metallo-dependent phosphatases"/>
    <property type="match status" value="1"/>
</dbReference>
<dbReference type="PATRIC" id="fig|29488.15.peg.4322"/>
<dbReference type="InterPro" id="IPR019079">
    <property type="entry name" value="Capsule_synth_CapA"/>
</dbReference>
<dbReference type="Pfam" id="PF09587">
    <property type="entry name" value="PGA_cap"/>
    <property type="match status" value="1"/>
</dbReference>
<comment type="caution">
    <text evidence="3">The sequence shown here is derived from an EMBL/GenBank/DDBJ whole genome shotgun (WGS) entry which is preliminary data.</text>
</comment>
<dbReference type="RefSeq" id="WP_065391811.1">
    <property type="nucleotide sequence ID" value="NZ_CAWMQN010000088.1"/>
</dbReference>
<gene>
    <name evidence="3" type="primary">capA</name>
    <name evidence="3" type="ORF">Phpb_03929</name>
</gene>
<dbReference type="SMART" id="SM00854">
    <property type="entry name" value="PGA_cap"/>
    <property type="match status" value="1"/>
</dbReference>
<feature type="domain" description="Capsule synthesis protein CapA" evidence="2">
    <location>
        <begin position="5"/>
        <end position="263"/>
    </location>
</feature>
<comment type="similarity">
    <text evidence="1">Belongs to the CapA family.</text>
</comment>
<dbReference type="CDD" id="cd07381">
    <property type="entry name" value="MPP_CapA"/>
    <property type="match status" value="1"/>
</dbReference>